<reference evidence="1 2" key="1">
    <citation type="journal article" date="2023" name="Sci. Data">
        <title>Genome assembly of the Korean intertidal mud-creeper Batillaria attramentaria.</title>
        <authorList>
            <person name="Patra A.K."/>
            <person name="Ho P.T."/>
            <person name="Jun S."/>
            <person name="Lee S.J."/>
            <person name="Kim Y."/>
            <person name="Won Y.J."/>
        </authorList>
    </citation>
    <scope>NUCLEOTIDE SEQUENCE [LARGE SCALE GENOMIC DNA]</scope>
    <source>
        <strain evidence="1">Wonlab-2016</strain>
    </source>
</reference>
<protein>
    <submittedName>
        <fullName evidence="1">Uncharacterized protein</fullName>
    </submittedName>
</protein>
<accession>A0ABD0JW98</accession>
<keyword evidence="2" id="KW-1185">Reference proteome</keyword>
<proteinExistence type="predicted"/>
<gene>
    <name evidence="1" type="ORF">BaRGS_00029425</name>
</gene>
<dbReference type="EMBL" id="JACVVK020000305">
    <property type="protein sequence ID" value="KAK7479347.1"/>
    <property type="molecule type" value="Genomic_DNA"/>
</dbReference>
<comment type="caution">
    <text evidence="1">The sequence shown here is derived from an EMBL/GenBank/DDBJ whole genome shotgun (WGS) entry which is preliminary data.</text>
</comment>
<evidence type="ECO:0000313" key="2">
    <source>
        <dbReference type="Proteomes" id="UP001519460"/>
    </source>
</evidence>
<dbReference type="AlphaFoldDB" id="A0ABD0JW98"/>
<organism evidence="1 2">
    <name type="scientific">Batillaria attramentaria</name>
    <dbReference type="NCBI Taxonomy" id="370345"/>
    <lineage>
        <taxon>Eukaryota</taxon>
        <taxon>Metazoa</taxon>
        <taxon>Spiralia</taxon>
        <taxon>Lophotrochozoa</taxon>
        <taxon>Mollusca</taxon>
        <taxon>Gastropoda</taxon>
        <taxon>Caenogastropoda</taxon>
        <taxon>Sorbeoconcha</taxon>
        <taxon>Cerithioidea</taxon>
        <taxon>Batillariidae</taxon>
        <taxon>Batillaria</taxon>
    </lineage>
</organism>
<dbReference type="Proteomes" id="UP001519460">
    <property type="component" value="Unassembled WGS sequence"/>
</dbReference>
<evidence type="ECO:0000313" key="1">
    <source>
        <dbReference type="EMBL" id="KAK7479347.1"/>
    </source>
</evidence>
<sequence>MGYGCLALHVTDATILHGVLFGVGTTAGQQASLSPPTIFVGSNHQPDTAGESGVIFFPADPLSRVPLVKKTNPSLNPYVGKVFVAPNFGDISVRNAQPAEYMVEIQQGARQAFNIARETR</sequence>
<name>A0ABD0JW98_9CAEN</name>